<proteinExistence type="inferred from homology"/>
<evidence type="ECO:0000256" key="7">
    <source>
        <dbReference type="RuleBase" id="RU000461"/>
    </source>
</evidence>
<name>A0A1B1V567_STRAO</name>
<evidence type="ECO:0000313" key="9">
    <source>
        <dbReference type="EMBL" id="ANW12113.1"/>
    </source>
</evidence>
<dbReference type="GO" id="GO:0020037">
    <property type="term" value="F:heme binding"/>
    <property type="evidence" value="ECO:0007669"/>
    <property type="project" value="InterPro"/>
</dbReference>
<keyword evidence="6 7" id="KW-0503">Monooxygenase</keyword>
<keyword evidence="2 7" id="KW-0349">Heme</keyword>
<dbReference type="PRINTS" id="PR00385">
    <property type="entry name" value="P450"/>
</dbReference>
<evidence type="ECO:0000256" key="2">
    <source>
        <dbReference type="ARBA" id="ARBA00022617"/>
    </source>
</evidence>
<keyword evidence="5 7" id="KW-0408">Iron</keyword>
<dbReference type="AlphaFoldDB" id="A0A1B1V567"/>
<dbReference type="InterPro" id="IPR036396">
    <property type="entry name" value="Cyt_P450_sf"/>
</dbReference>
<comment type="similarity">
    <text evidence="1 7">Belongs to the cytochrome P450 family.</text>
</comment>
<dbReference type="GO" id="GO:0016705">
    <property type="term" value="F:oxidoreductase activity, acting on paired donors, with incorporation or reduction of molecular oxygen"/>
    <property type="evidence" value="ECO:0007669"/>
    <property type="project" value="InterPro"/>
</dbReference>
<evidence type="ECO:0000256" key="1">
    <source>
        <dbReference type="ARBA" id="ARBA00010617"/>
    </source>
</evidence>
<evidence type="ECO:0000256" key="4">
    <source>
        <dbReference type="ARBA" id="ARBA00023002"/>
    </source>
</evidence>
<dbReference type="CDD" id="cd11031">
    <property type="entry name" value="Cyp158A-like"/>
    <property type="match status" value="1"/>
</dbReference>
<organism evidence="9">
    <name type="scientific">Streptomyces albogriseolus</name>
    <dbReference type="NCBI Taxonomy" id="1887"/>
    <lineage>
        <taxon>Bacteria</taxon>
        <taxon>Bacillati</taxon>
        <taxon>Actinomycetota</taxon>
        <taxon>Actinomycetes</taxon>
        <taxon>Kitasatosporales</taxon>
        <taxon>Streptomycetaceae</taxon>
        <taxon>Streptomyces</taxon>
        <taxon>Streptomyces albogriseolus group</taxon>
    </lineage>
</organism>
<reference evidence="9" key="2">
    <citation type="submission" date="2016-01" db="EMBL/GenBank/DDBJ databases">
        <authorList>
            <person name="Oliw E.H."/>
        </authorList>
    </citation>
    <scope>NUCLEOTIDE SEQUENCE</scope>
    <source>
        <strain evidence="9">MJ286-76F7</strain>
    </source>
</reference>
<evidence type="ECO:0000256" key="5">
    <source>
        <dbReference type="ARBA" id="ARBA00023004"/>
    </source>
</evidence>
<dbReference type="Gene3D" id="1.10.630.10">
    <property type="entry name" value="Cytochrome P450"/>
    <property type="match status" value="1"/>
</dbReference>
<dbReference type="GO" id="GO:0004497">
    <property type="term" value="F:monooxygenase activity"/>
    <property type="evidence" value="ECO:0007669"/>
    <property type="project" value="UniProtKB-KW"/>
</dbReference>
<dbReference type="GO" id="GO:0005506">
    <property type="term" value="F:iron ion binding"/>
    <property type="evidence" value="ECO:0007669"/>
    <property type="project" value="InterPro"/>
</dbReference>
<dbReference type="PANTHER" id="PTHR46696:SF6">
    <property type="entry name" value="P450, PUTATIVE (EUROFUNG)-RELATED"/>
    <property type="match status" value="1"/>
</dbReference>
<dbReference type="PANTHER" id="PTHR46696">
    <property type="entry name" value="P450, PUTATIVE (EUROFUNG)-RELATED"/>
    <property type="match status" value="1"/>
</dbReference>
<accession>A0A1B1V567</accession>
<dbReference type="InterPro" id="IPR001128">
    <property type="entry name" value="Cyt_P450"/>
</dbReference>
<dbReference type="PRINTS" id="PR00359">
    <property type="entry name" value="BP450"/>
</dbReference>
<gene>
    <name evidence="9" type="primary">thdC</name>
</gene>
<dbReference type="SUPFAM" id="SSF48264">
    <property type="entry name" value="Cytochrome P450"/>
    <property type="match status" value="1"/>
</dbReference>
<keyword evidence="4 7" id="KW-0560">Oxidoreductase</keyword>
<protein>
    <submittedName>
        <fullName evidence="9">Putative cytochrome P450</fullName>
    </submittedName>
</protein>
<reference evidence="9" key="1">
    <citation type="journal article" date="2014" name="ChemBioChem">
        <title>A tryptophan 6-halogenase and an amidotransferase are involved in thienodolin biosynthesis.</title>
        <authorList>
            <person name="Milbredt D."/>
            <person name="Patallo E.P."/>
            <person name="van Pee K.H."/>
        </authorList>
    </citation>
    <scope>NUCLEOTIDE SEQUENCE</scope>
    <source>
        <strain evidence="9">MJ286-76F7</strain>
    </source>
</reference>
<keyword evidence="3 7" id="KW-0479">Metal-binding</keyword>
<feature type="region of interest" description="Disordered" evidence="8">
    <location>
        <begin position="63"/>
        <end position="87"/>
    </location>
</feature>
<dbReference type="EMBL" id="KU569241">
    <property type="protein sequence ID" value="ANW12113.1"/>
    <property type="molecule type" value="Genomic_DNA"/>
</dbReference>
<evidence type="ECO:0000256" key="3">
    <source>
        <dbReference type="ARBA" id="ARBA00022723"/>
    </source>
</evidence>
<dbReference type="Pfam" id="PF00067">
    <property type="entry name" value="p450"/>
    <property type="match status" value="1"/>
</dbReference>
<dbReference type="PROSITE" id="PS00086">
    <property type="entry name" value="CYTOCHROME_P450"/>
    <property type="match status" value="1"/>
</dbReference>
<dbReference type="InterPro" id="IPR017972">
    <property type="entry name" value="Cyt_P450_CS"/>
</dbReference>
<dbReference type="FunFam" id="1.10.630.10:FF:000018">
    <property type="entry name" value="Cytochrome P450 monooxygenase"/>
    <property type="match status" value="1"/>
</dbReference>
<evidence type="ECO:0000256" key="6">
    <source>
        <dbReference type="ARBA" id="ARBA00023033"/>
    </source>
</evidence>
<sequence>MSAEFFPFPEEPLGAVPQSCAWRRESDPLGQVTLPSGDAVRLAVRFEDVEAVLTDPRFSRDLSKPGCPRLQSGADMSDDRDTLINMDPPRHTRVRRLLSRAFTVRNIEKLRPRIREIVQELVDDMAAAAPGPVDLMAGLAEPLPMRVIAGVLGVADSDLAQFRHWSYVAMSITPDMADERVTGREEFFAYLVDLIEQHRREPGTDLLDAMIQATEDGDRLSEAELCDTARSLLLAGHETTMTSIGRGIFTLLRHPEQYAQLVADPSLVPAAVEEVLRHDFPAEVGFLRVATQDVDLPSGQVRRGEGVMPLISSAHRDTKKFADPDRFDIHRVDNAHIAFGKGAHYCIGAYLARVQLQEAYDVIVRTFPDLRLAVPAEEIVWKPDMMTHAIAELPITW</sequence>
<dbReference type="InterPro" id="IPR002397">
    <property type="entry name" value="Cyt_P450_B"/>
</dbReference>
<evidence type="ECO:0000256" key="8">
    <source>
        <dbReference type="SAM" id="MobiDB-lite"/>
    </source>
</evidence>